<evidence type="ECO:0000256" key="8">
    <source>
        <dbReference type="ARBA" id="ARBA00023224"/>
    </source>
</evidence>
<keyword evidence="2" id="KW-1003">Cell membrane</keyword>
<keyword evidence="6 11" id="KW-1133">Transmembrane helix</keyword>
<feature type="transmembrane region" description="Helical" evidence="11">
    <location>
        <begin position="12"/>
        <end position="31"/>
    </location>
</feature>
<dbReference type="Pfam" id="PF00672">
    <property type="entry name" value="HAMP"/>
    <property type="match status" value="1"/>
</dbReference>
<feature type="transmembrane region" description="Helical" evidence="11">
    <location>
        <begin position="188"/>
        <end position="211"/>
    </location>
</feature>
<comment type="subcellular location">
    <subcellularLocation>
        <location evidence="1">Cell membrane</location>
    </subcellularLocation>
</comment>
<protein>
    <submittedName>
        <fullName evidence="14">HAMP domain-containing protein</fullName>
    </submittedName>
</protein>
<dbReference type="Pfam" id="PF12729">
    <property type="entry name" value="4HB_MCP_1"/>
    <property type="match status" value="1"/>
</dbReference>
<proteinExistence type="inferred from homology"/>
<keyword evidence="8 10" id="KW-0807">Transducer</keyword>
<dbReference type="PRINTS" id="PR00260">
    <property type="entry name" value="CHEMTRNSDUCR"/>
</dbReference>
<evidence type="ECO:0000256" key="9">
    <source>
        <dbReference type="ARBA" id="ARBA00029447"/>
    </source>
</evidence>
<dbReference type="PANTHER" id="PTHR32089:SF120">
    <property type="entry name" value="METHYL-ACCEPTING CHEMOTAXIS PROTEIN TLPQ"/>
    <property type="match status" value="1"/>
</dbReference>
<evidence type="ECO:0000256" key="7">
    <source>
        <dbReference type="ARBA" id="ARBA00023136"/>
    </source>
</evidence>
<dbReference type="InterPro" id="IPR004090">
    <property type="entry name" value="Chemotax_Me-accpt_rcpt"/>
</dbReference>
<evidence type="ECO:0000256" key="5">
    <source>
        <dbReference type="ARBA" id="ARBA00022692"/>
    </source>
</evidence>
<dbReference type="EMBL" id="CP047265">
    <property type="protein sequence ID" value="QHF01450.1"/>
    <property type="molecule type" value="Genomic_DNA"/>
</dbReference>
<dbReference type="SMART" id="SM00304">
    <property type="entry name" value="HAMP"/>
    <property type="match status" value="2"/>
</dbReference>
<dbReference type="InterPro" id="IPR024478">
    <property type="entry name" value="HlyB_4HB_MCP"/>
</dbReference>
<dbReference type="SMART" id="SM00283">
    <property type="entry name" value="MA"/>
    <property type="match status" value="1"/>
</dbReference>
<sequence length="541" mass="58369">MSLRNMNIAPRAFLGFAMIGALMLILGVFALSQMSKIRGATEVLADNNVPAIKSLDRFAEVSIRLRVLSYRLLVNREPDVQQKTIELLAMRNKQINDAQAIYERLISDSNERALYNQYVQLLGQYRELESRMKTLTVANKVKELQDLLNNEMLSNSDQMNVVLSKLVEINTAQLTQVKKQAADEYASAFNLVIGLLVAATLLTIVFAWMLIQSITRPIAAALSAAETIAQGNLTHPIKVDGTDEAGRLLLAMKTMQDKLRDTLQRISGSATQLASAAEELNAVTDESARGLVQQNNEIEQAATAVNEMTSAVEEVARNATSTSEASRNATASAGDGRDLVLETVGAIERMSTDVKETAELIGNLANESRDIGKVLDVIRGLADQTNLLALNAAIEAARAGEAGRGFAVVADEVRALAHRTQQSTSEIERMIGSIQGGTEQAVSSMRNSTERAESTLNIAKGAGLALDTINTAVEEINERNLVIASAAEEQAQVAREVDRNLVNIRDLSAQSTTGANQTSAASTELSRLAVDLNGMVGRFSL</sequence>
<evidence type="ECO:0000256" key="3">
    <source>
        <dbReference type="ARBA" id="ARBA00022481"/>
    </source>
</evidence>
<evidence type="ECO:0000256" key="2">
    <source>
        <dbReference type="ARBA" id="ARBA00022475"/>
    </source>
</evidence>
<gene>
    <name evidence="14" type="ORF">N015_03090</name>
</gene>
<keyword evidence="15" id="KW-1185">Reference proteome</keyword>
<keyword evidence="7 11" id="KW-0472">Membrane</keyword>
<dbReference type="CDD" id="cd11386">
    <property type="entry name" value="MCP_signal"/>
    <property type="match status" value="1"/>
</dbReference>
<evidence type="ECO:0000256" key="10">
    <source>
        <dbReference type="PROSITE-ProRule" id="PRU00284"/>
    </source>
</evidence>
<feature type="domain" description="HAMP" evidence="13">
    <location>
        <begin position="212"/>
        <end position="264"/>
    </location>
</feature>
<dbReference type="PROSITE" id="PS50885">
    <property type="entry name" value="HAMP"/>
    <property type="match status" value="1"/>
</dbReference>
<evidence type="ECO:0000256" key="1">
    <source>
        <dbReference type="ARBA" id="ARBA00004236"/>
    </source>
</evidence>
<dbReference type="Pfam" id="PF00015">
    <property type="entry name" value="MCPsignal"/>
    <property type="match status" value="1"/>
</dbReference>
<comment type="similarity">
    <text evidence="9">Belongs to the methyl-accepting chemotaxis (MCP) protein family.</text>
</comment>
<dbReference type="Gene3D" id="1.10.287.950">
    <property type="entry name" value="Methyl-accepting chemotaxis protein"/>
    <property type="match status" value="1"/>
</dbReference>
<keyword evidence="4" id="KW-0145">Chemotaxis</keyword>
<dbReference type="InterPro" id="IPR003660">
    <property type="entry name" value="HAMP_dom"/>
</dbReference>
<evidence type="ECO:0000313" key="15">
    <source>
        <dbReference type="Proteomes" id="UP000464644"/>
    </source>
</evidence>
<name>A0ABX6H7E0_9PSED</name>
<evidence type="ECO:0000256" key="4">
    <source>
        <dbReference type="ARBA" id="ARBA00022500"/>
    </source>
</evidence>
<evidence type="ECO:0000256" key="11">
    <source>
        <dbReference type="SAM" id="Phobius"/>
    </source>
</evidence>
<dbReference type="SUPFAM" id="SSF58104">
    <property type="entry name" value="Methyl-accepting chemotaxis protein (MCP) signaling domain"/>
    <property type="match status" value="1"/>
</dbReference>
<keyword evidence="5 11" id="KW-0812">Transmembrane</keyword>
<evidence type="ECO:0000256" key="6">
    <source>
        <dbReference type="ARBA" id="ARBA00022989"/>
    </source>
</evidence>
<dbReference type="Proteomes" id="UP000464644">
    <property type="component" value="Chromosome"/>
</dbReference>
<evidence type="ECO:0000259" key="13">
    <source>
        <dbReference type="PROSITE" id="PS50885"/>
    </source>
</evidence>
<dbReference type="PROSITE" id="PS50111">
    <property type="entry name" value="CHEMOTAXIS_TRANSDUC_2"/>
    <property type="match status" value="1"/>
</dbReference>
<reference evidence="14 15" key="1">
    <citation type="journal article" date="2014" name="Genome Announc.">
        <title>Draft Genome Sequences of a Phylogenetically Diverse Suite of Pseudomonas syringae Strains from Multiple Source Populations.</title>
        <authorList>
            <person name="Baltrus D.A."/>
            <person name="Yourstone S."/>
            <person name="Lind A."/>
            <person name="Guilbaud C."/>
            <person name="Sands D.C."/>
            <person name="Jones C.D."/>
            <person name="Morris C.E."/>
            <person name="Dangl J.L."/>
        </authorList>
    </citation>
    <scope>NUCLEOTIDE SEQUENCE [LARGE SCALE GENOMIC DNA]</scope>
    <source>
        <strain evidence="14 15">CC1524</strain>
    </source>
</reference>
<dbReference type="PANTHER" id="PTHR32089">
    <property type="entry name" value="METHYL-ACCEPTING CHEMOTAXIS PROTEIN MCPB"/>
    <property type="match status" value="1"/>
</dbReference>
<keyword evidence="3" id="KW-0488">Methylation</keyword>
<organism evidence="14 15">
    <name type="scientific">Pseudomonas asturiensis</name>
    <dbReference type="NCBI Taxonomy" id="1190415"/>
    <lineage>
        <taxon>Bacteria</taxon>
        <taxon>Pseudomonadati</taxon>
        <taxon>Pseudomonadota</taxon>
        <taxon>Gammaproteobacteria</taxon>
        <taxon>Pseudomonadales</taxon>
        <taxon>Pseudomonadaceae</taxon>
        <taxon>Pseudomonas</taxon>
    </lineage>
</organism>
<dbReference type="InterPro" id="IPR004089">
    <property type="entry name" value="MCPsignal_dom"/>
</dbReference>
<dbReference type="CDD" id="cd06225">
    <property type="entry name" value="HAMP"/>
    <property type="match status" value="1"/>
</dbReference>
<feature type="domain" description="Methyl-accepting transducer" evidence="12">
    <location>
        <begin position="269"/>
        <end position="505"/>
    </location>
</feature>
<accession>A0ABX6H7E0</accession>
<evidence type="ECO:0000313" key="14">
    <source>
        <dbReference type="EMBL" id="QHF01450.1"/>
    </source>
</evidence>
<evidence type="ECO:0000259" key="12">
    <source>
        <dbReference type="PROSITE" id="PS50111"/>
    </source>
</evidence>